<dbReference type="PANTHER" id="PTHR48081">
    <property type="entry name" value="AB HYDROLASE SUPERFAMILY PROTEIN C4A8.06C"/>
    <property type="match status" value="1"/>
</dbReference>
<sequence length="311" mass="34176">MAVSPEITRAMALLPTLDYSDPRTVRTKMNRWIKLSASAGLWRLEEPGVTVSDRLVGAGVPVRIYVPKDRREPSPAVVYFHGGAFAIGDLDFEHPRCLEMAKLTNAVVISVDYRLAPEHPFPAGLDDCFAAFTWTVEVAAELRIDVSRIAVAGASAGGALATAVALMARDRGGPRPAFQLLLYPVTDDRMVTPSMSAFIDTPGWNRKNSEHMWSHYLGPQRGRDVPSPYAAPMRATDLRGLPPAYVMTAEIDALRDEGIHYAQRLVEAGIPTELHHYPGTFHGFDTLANAEVSHRSRAEHYAVLRRALALP</sequence>
<dbReference type="Proteomes" id="UP000273405">
    <property type="component" value="Unassembled WGS sequence"/>
</dbReference>
<proteinExistence type="predicted"/>
<dbReference type="Gene3D" id="3.40.50.1820">
    <property type="entry name" value="alpha/beta hydrolase"/>
    <property type="match status" value="1"/>
</dbReference>
<keyword evidence="4" id="KW-1185">Reference proteome</keyword>
<gene>
    <name evidence="3" type="ORF">D7X12_31980</name>
</gene>
<evidence type="ECO:0000256" key="1">
    <source>
        <dbReference type="ARBA" id="ARBA00022801"/>
    </source>
</evidence>
<protein>
    <submittedName>
        <fullName evidence="3">Alpha/beta hydrolase</fullName>
    </submittedName>
</protein>
<dbReference type="AlphaFoldDB" id="A0A3A8MZR8"/>
<dbReference type="EMBL" id="RAWG01000282">
    <property type="protein sequence ID" value="RKH36779.1"/>
    <property type="molecule type" value="Genomic_DNA"/>
</dbReference>
<keyword evidence="1 3" id="KW-0378">Hydrolase</keyword>
<reference evidence="4" key="1">
    <citation type="submission" date="2018-09" db="EMBL/GenBank/DDBJ databases">
        <authorList>
            <person name="Livingstone P.G."/>
            <person name="Whitworth D.E."/>
        </authorList>
    </citation>
    <scope>NUCLEOTIDE SEQUENCE [LARGE SCALE GENOMIC DNA]</scope>
    <source>
        <strain evidence="4">CA040B</strain>
    </source>
</reference>
<dbReference type="RefSeq" id="WP_120629025.1">
    <property type="nucleotide sequence ID" value="NZ_RAWG01000282.1"/>
</dbReference>
<comment type="caution">
    <text evidence="3">The sequence shown here is derived from an EMBL/GenBank/DDBJ whole genome shotgun (WGS) entry which is preliminary data.</text>
</comment>
<dbReference type="InterPro" id="IPR013094">
    <property type="entry name" value="AB_hydrolase_3"/>
</dbReference>
<dbReference type="PANTHER" id="PTHR48081:SF8">
    <property type="entry name" value="ALPHA_BETA HYDROLASE FOLD-3 DOMAIN-CONTAINING PROTEIN-RELATED"/>
    <property type="match status" value="1"/>
</dbReference>
<dbReference type="InterPro" id="IPR029058">
    <property type="entry name" value="AB_hydrolase_fold"/>
</dbReference>
<dbReference type="Pfam" id="PF07859">
    <property type="entry name" value="Abhydrolase_3"/>
    <property type="match status" value="1"/>
</dbReference>
<feature type="domain" description="Alpha/beta hydrolase fold-3" evidence="2">
    <location>
        <begin position="77"/>
        <end position="284"/>
    </location>
</feature>
<name>A0A3A8MZR8_9BACT</name>
<evidence type="ECO:0000313" key="3">
    <source>
        <dbReference type="EMBL" id="RKH36779.1"/>
    </source>
</evidence>
<accession>A0A3A8MZR8</accession>
<dbReference type="SUPFAM" id="SSF53474">
    <property type="entry name" value="alpha/beta-Hydrolases"/>
    <property type="match status" value="1"/>
</dbReference>
<dbReference type="InterPro" id="IPR050300">
    <property type="entry name" value="GDXG_lipolytic_enzyme"/>
</dbReference>
<evidence type="ECO:0000259" key="2">
    <source>
        <dbReference type="Pfam" id="PF07859"/>
    </source>
</evidence>
<dbReference type="OrthoDB" id="24847at2"/>
<evidence type="ECO:0000313" key="4">
    <source>
        <dbReference type="Proteomes" id="UP000273405"/>
    </source>
</evidence>
<organism evidence="3 4">
    <name type="scientific">Corallococcus sicarius</name>
    <dbReference type="NCBI Taxonomy" id="2316726"/>
    <lineage>
        <taxon>Bacteria</taxon>
        <taxon>Pseudomonadati</taxon>
        <taxon>Myxococcota</taxon>
        <taxon>Myxococcia</taxon>
        <taxon>Myxococcales</taxon>
        <taxon>Cystobacterineae</taxon>
        <taxon>Myxococcaceae</taxon>
        <taxon>Corallococcus</taxon>
    </lineage>
</organism>
<dbReference type="GO" id="GO:0016787">
    <property type="term" value="F:hydrolase activity"/>
    <property type="evidence" value="ECO:0007669"/>
    <property type="project" value="UniProtKB-KW"/>
</dbReference>